<evidence type="ECO:0000313" key="3">
    <source>
        <dbReference type="EMBL" id="CAB4966426.1"/>
    </source>
</evidence>
<accession>A0A6J7LDP9</accession>
<dbReference type="AlphaFoldDB" id="A0A6J7LDP9"/>
<protein>
    <submittedName>
        <fullName evidence="3">Unannotated protein</fullName>
    </submittedName>
</protein>
<name>A0A6J7LDP9_9ZZZZ</name>
<proteinExistence type="predicted"/>
<organism evidence="3">
    <name type="scientific">freshwater metagenome</name>
    <dbReference type="NCBI Taxonomy" id="449393"/>
    <lineage>
        <taxon>unclassified sequences</taxon>
        <taxon>metagenomes</taxon>
        <taxon>ecological metagenomes</taxon>
    </lineage>
</organism>
<reference evidence="3" key="1">
    <citation type="submission" date="2020-05" db="EMBL/GenBank/DDBJ databases">
        <authorList>
            <person name="Chiriac C."/>
            <person name="Salcher M."/>
            <person name="Ghai R."/>
            <person name="Kavagutti S V."/>
        </authorList>
    </citation>
    <scope>NUCLEOTIDE SEQUENCE</scope>
</reference>
<sequence length="147" mass="15284">MSGSRRTSLRDERGSVLILGIGMIVVGLLAVAVAVDVSAAFLQRRALMSIGDSAALAGAQSLDLDSYYANGASIGTRLSPAAVASAVRRHVSLARGTSGLAVEGIATDGVTVRVQLSEPLQLPFFGALRSERVRIESSARLDYRSAP</sequence>
<evidence type="ECO:0000259" key="2">
    <source>
        <dbReference type="Pfam" id="PF13400"/>
    </source>
</evidence>
<dbReference type="InterPro" id="IPR028087">
    <property type="entry name" value="Tad_N"/>
</dbReference>
<gene>
    <name evidence="3" type="ORF">UFOPK3772_02799</name>
</gene>
<keyword evidence="1" id="KW-1133">Transmembrane helix</keyword>
<keyword evidence="1" id="KW-0472">Membrane</keyword>
<keyword evidence="1" id="KW-0812">Transmembrane</keyword>
<evidence type="ECO:0000256" key="1">
    <source>
        <dbReference type="SAM" id="Phobius"/>
    </source>
</evidence>
<dbReference type="EMBL" id="CAFBNE010000123">
    <property type="protein sequence ID" value="CAB4966426.1"/>
    <property type="molecule type" value="Genomic_DNA"/>
</dbReference>
<feature type="transmembrane region" description="Helical" evidence="1">
    <location>
        <begin position="16"/>
        <end position="42"/>
    </location>
</feature>
<feature type="domain" description="Putative Flp pilus-assembly TadG-like N-terminal" evidence="2">
    <location>
        <begin position="14"/>
        <end position="60"/>
    </location>
</feature>
<dbReference type="Pfam" id="PF13400">
    <property type="entry name" value="Tad"/>
    <property type="match status" value="1"/>
</dbReference>